<feature type="compositionally biased region" description="Low complexity" evidence="1">
    <location>
        <begin position="19"/>
        <end position="29"/>
    </location>
</feature>
<comment type="caution">
    <text evidence="2">The sequence shown here is derived from an EMBL/GenBank/DDBJ whole genome shotgun (WGS) entry which is preliminary data.</text>
</comment>
<organism evidence="2 3">
    <name type="scientific">Anguilla anguilla</name>
    <name type="common">European freshwater eel</name>
    <name type="synonym">Muraena anguilla</name>
    <dbReference type="NCBI Taxonomy" id="7936"/>
    <lineage>
        <taxon>Eukaryota</taxon>
        <taxon>Metazoa</taxon>
        <taxon>Chordata</taxon>
        <taxon>Craniata</taxon>
        <taxon>Vertebrata</taxon>
        <taxon>Euteleostomi</taxon>
        <taxon>Actinopterygii</taxon>
        <taxon>Neopterygii</taxon>
        <taxon>Teleostei</taxon>
        <taxon>Anguilliformes</taxon>
        <taxon>Anguillidae</taxon>
        <taxon>Anguilla</taxon>
    </lineage>
</organism>
<feature type="compositionally biased region" description="Basic and acidic residues" evidence="1">
    <location>
        <begin position="46"/>
        <end position="78"/>
    </location>
</feature>
<evidence type="ECO:0000256" key="1">
    <source>
        <dbReference type="SAM" id="MobiDB-lite"/>
    </source>
</evidence>
<dbReference type="AlphaFoldDB" id="A0A9D3RH52"/>
<keyword evidence="3" id="KW-1185">Reference proteome</keyword>
<feature type="compositionally biased region" description="Low complexity" evidence="1">
    <location>
        <begin position="217"/>
        <end position="226"/>
    </location>
</feature>
<proteinExistence type="predicted"/>
<evidence type="ECO:0000313" key="3">
    <source>
        <dbReference type="Proteomes" id="UP001044222"/>
    </source>
</evidence>
<feature type="compositionally biased region" description="Pro residues" evidence="1">
    <location>
        <begin position="94"/>
        <end position="103"/>
    </location>
</feature>
<dbReference type="EMBL" id="JAFIRN010000038">
    <property type="protein sequence ID" value="KAG5830156.1"/>
    <property type="molecule type" value="Genomic_DNA"/>
</dbReference>
<sequence>MQPKAGVRPEDSTRRARSARAGSVGSPRGTAPAGPVPAGRISSAAVRRDRLRVGLEGPEGKVARRLGAERYSPSRHDLAASPGPRETTAAAPSRPGPLRPPPSGVGCPAGALRSGRGPRLRRDCRPGRTVLSAHPTASRRRAGTGPRYTGARGLRRCRQPTRPVLKHGPRSLTRASQRALSKPRGAMKVRAGARAGRGGIPLAPSPLGAGGGPGRGAPPARLARSVGEVERERVR</sequence>
<name>A0A9D3RH52_ANGAN</name>
<dbReference type="Proteomes" id="UP001044222">
    <property type="component" value="Unassembled WGS sequence"/>
</dbReference>
<feature type="compositionally biased region" description="Basic residues" evidence="1">
    <location>
        <begin position="153"/>
        <end position="169"/>
    </location>
</feature>
<protein>
    <submittedName>
        <fullName evidence="2">Uncharacterized protein</fullName>
    </submittedName>
</protein>
<feature type="region of interest" description="Disordered" evidence="1">
    <location>
        <begin position="1"/>
        <end position="235"/>
    </location>
</feature>
<feature type="compositionally biased region" description="Low complexity" evidence="1">
    <location>
        <begin position="184"/>
        <end position="207"/>
    </location>
</feature>
<accession>A0A9D3RH52</accession>
<gene>
    <name evidence="2" type="ORF">ANANG_G00315680</name>
</gene>
<reference evidence="2" key="1">
    <citation type="submission" date="2021-01" db="EMBL/GenBank/DDBJ databases">
        <title>A chromosome-scale assembly of European eel, Anguilla anguilla.</title>
        <authorList>
            <person name="Henkel C."/>
            <person name="Jong-Raadsen S.A."/>
            <person name="Dufour S."/>
            <person name="Weltzien F.-A."/>
            <person name="Palstra A.P."/>
            <person name="Pelster B."/>
            <person name="Spaink H.P."/>
            <person name="Van Den Thillart G.E."/>
            <person name="Jansen H."/>
            <person name="Zahm M."/>
            <person name="Klopp C."/>
            <person name="Cedric C."/>
            <person name="Louis A."/>
            <person name="Berthelot C."/>
            <person name="Parey E."/>
            <person name="Roest Crollius H."/>
            <person name="Montfort J."/>
            <person name="Robinson-Rechavi M."/>
            <person name="Bucao C."/>
            <person name="Bouchez O."/>
            <person name="Gislard M."/>
            <person name="Lluch J."/>
            <person name="Milhes M."/>
            <person name="Lampietro C."/>
            <person name="Lopez Roques C."/>
            <person name="Donnadieu C."/>
            <person name="Braasch I."/>
            <person name="Desvignes T."/>
            <person name="Postlethwait J."/>
            <person name="Bobe J."/>
            <person name="Guiguen Y."/>
            <person name="Dirks R."/>
        </authorList>
    </citation>
    <scope>NUCLEOTIDE SEQUENCE</scope>
    <source>
        <strain evidence="2">Tag_6206</strain>
        <tissue evidence="2">Liver</tissue>
    </source>
</reference>
<evidence type="ECO:0000313" key="2">
    <source>
        <dbReference type="EMBL" id="KAG5830156.1"/>
    </source>
</evidence>